<accession>A0A183SWI3</accession>
<dbReference type="Proteomes" id="UP000275846">
    <property type="component" value="Unassembled WGS sequence"/>
</dbReference>
<evidence type="ECO:0000313" key="2">
    <source>
        <dbReference type="Proteomes" id="UP000275846"/>
    </source>
</evidence>
<proteinExistence type="predicted"/>
<gene>
    <name evidence="1" type="ORF">SSLN_LOCUS8582</name>
</gene>
<sequence length="414" mass="46065">MTAAISPVRPSAPNPFQPGDDYFLGAFRAQNFLPGVPPKAADSYLVSHLNDLAVRQLVAMGISLDANALFDTLNDIFDRKQPAALALEAFGSRRQLTKESTDGYVGSLRELALKAFPDESPVRSDTGVNKHFTLGVRNTELYWMFVRKEYVYLKKALDVARGYEAPEVAQRRLASAHLRSVSQPIPSNRRPSPHAVYRRQVPPISCPIVSDLASGPRIKAKIPNLPSAESRRHPIPMSGASRLTINTVITSEDAQQWATHQVADPDFGEIYNWLLYGSMEPTGREMKDKSTAARALCAKWASWDEHLSHCLLAYWTAVHDSTGFCPALLKLGRELRFPADIYLPLIPAEEISMGEYARALKKRLVVANRITANNFHTARKHQKICYDLHTAKPQYSFGDPVLLSKTMNIHGGGY</sequence>
<dbReference type="STRING" id="70667.A0A183SWI3"/>
<dbReference type="WBParaSite" id="SSLN_0000891601-mRNA-1">
    <property type="protein sequence ID" value="SSLN_0000891601-mRNA-1"/>
    <property type="gene ID" value="SSLN_0000891601"/>
</dbReference>
<protein>
    <submittedName>
        <fullName evidence="3">PriCT_2 domain-containing protein</fullName>
    </submittedName>
</protein>
<organism evidence="3">
    <name type="scientific">Schistocephalus solidus</name>
    <name type="common">Tapeworm</name>
    <dbReference type="NCBI Taxonomy" id="70667"/>
    <lineage>
        <taxon>Eukaryota</taxon>
        <taxon>Metazoa</taxon>
        <taxon>Spiralia</taxon>
        <taxon>Lophotrochozoa</taxon>
        <taxon>Platyhelminthes</taxon>
        <taxon>Cestoda</taxon>
        <taxon>Eucestoda</taxon>
        <taxon>Diphyllobothriidea</taxon>
        <taxon>Diphyllobothriidae</taxon>
        <taxon>Schistocephalus</taxon>
    </lineage>
</organism>
<dbReference type="AlphaFoldDB" id="A0A183SWI3"/>
<dbReference type="OrthoDB" id="6285442at2759"/>
<dbReference type="EMBL" id="UYSU01034733">
    <property type="protein sequence ID" value="VDL94967.1"/>
    <property type="molecule type" value="Genomic_DNA"/>
</dbReference>
<reference evidence="3" key="1">
    <citation type="submission" date="2016-06" db="UniProtKB">
        <authorList>
            <consortium name="WormBaseParasite"/>
        </authorList>
    </citation>
    <scope>IDENTIFICATION</scope>
</reference>
<evidence type="ECO:0000313" key="3">
    <source>
        <dbReference type="WBParaSite" id="SSLN_0000891601-mRNA-1"/>
    </source>
</evidence>
<keyword evidence="2" id="KW-1185">Reference proteome</keyword>
<evidence type="ECO:0000313" key="1">
    <source>
        <dbReference type="EMBL" id="VDL94967.1"/>
    </source>
</evidence>
<name>A0A183SWI3_SCHSO</name>
<reference evidence="1 2" key="2">
    <citation type="submission" date="2018-11" db="EMBL/GenBank/DDBJ databases">
        <authorList>
            <consortium name="Pathogen Informatics"/>
        </authorList>
    </citation>
    <scope>NUCLEOTIDE SEQUENCE [LARGE SCALE GENOMIC DNA]</scope>
    <source>
        <strain evidence="1 2">NST_G2</strain>
    </source>
</reference>